<proteinExistence type="predicted"/>
<dbReference type="EMBL" id="MUJZ01031494">
    <property type="protein sequence ID" value="OTF77658.1"/>
    <property type="molecule type" value="Genomic_DNA"/>
</dbReference>
<reference evidence="1 2" key="1">
    <citation type="submission" date="2017-03" db="EMBL/GenBank/DDBJ databases">
        <title>Genome Survey of Euroglyphus maynei.</title>
        <authorList>
            <person name="Arlian L.G."/>
            <person name="Morgan M.S."/>
            <person name="Rider S.D."/>
        </authorList>
    </citation>
    <scope>NUCLEOTIDE SEQUENCE [LARGE SCALE GENOMIC DNA]</scope>
    <source>
        <strain evidence="1">Arlian Lab</strain>
        <tissue evidence="1">Whole body</tissue>
    </source>
</reference>
<evidence type="ECO:0000313" key="1">
    <source>
        <dbReference type="EMBL" id="OTF77658.1"/>
    </source>
</evidence>
<name>A0A1Y3BCN7_EURMA</name>
<comment type="caution">
    <text evidence="1">The sequence shown here is derived from an EMBL/GenBank/DDBJ whole genome shotgun (WGS) entry which is preliminary data.</text>
</comment>
<dbReference type="Proteomes" id="UP000194236">
    <property type="component" value="Unassembled WGS sequence"/>
</dbReference>
<protein>
    <submittedName>
        <fullName evidence="1">Uncharacterized protein</fullName>
    </submittedName>
</protein>
<sequence length="156" mass="18186">MVIDGGAVNVESRRGVCDPVTINDKMPKWLRKDPITKRFVLYLSVFDCDSIINELRLDKTNINSLSWTDFSYKTTHLVKAILAELGMYYKEALSARLCHSICEIFAGKLNAMESKYRKFRKASAKGELKLSKTVMRLERYKVIVYFYKMIHRENVF</sequence>
<dbReference type="OrthoDB" id="10627990at2759"/>
<dbReference type="AlphaFoldDB" id="A0A1Y3BCN7"/>
<accession>A0A1Y3BCN7</accession>
<keyword evidence="2" id="KW-1185">Reference proteome</keyword>
<gene>
    <name evidence="1" type="ORF">BLA29_006595</name>
</gene>
<organism evidence="1 2">
    <name type="scientific">Euroglyphus maynei</name>
    <name type="common">Mayne's house dust mite</name>
    <dbReference type="NCBI Taxonomy" id="6958"/>
    <lineage>
        <taxon>Eukaryota</taxon>
        <taxon>Metazoa</taxon>
        <taxon>Ecdysozoa</taxon>
        <taxon>Arthropoda</taxon>
        <taxon>Chelicerata</taxon>
        <taxon>Arachnida</taxon>
        <taxon>Acari</taxon>
        <taxon>Acariformes</taxon>
        <taxon>Sarcoptiformes</taxon>
        <taxon>Astigmata</taxon>
        <taxon>Psoroptidia</taxon>
        <taxon>Analgoidea</taxon>
        <taxon>Pyroglyphidae</taxon>
        <taxon>Pyroglyphinae</taxon>
        <taxon>Euroglyphus</taxon>
    </lineage>
</organism>
<evidence type="ECO:0000313" key="2">
    <source>
        <dbReference type="Proteomes" id="UP000194236"/>
    </source>
</evidence>